<keyword evidence="3" id="KW-1185">Reference proteome</keyword>
<gene>
    <name evidence="2" type="ORF">CCR75_000196</name>
</gene>
<accession>A0A976FNR4</accession>
<dbReference type="RefSeq" id="XP_067819749.1">
    <property type="nucleotide sequence ID" value="XM_067958304.1"/>
</dbReference>
<dbReference type="KEGG" id="blac:94343975"/>
<dbReference type="EMBL" id="SHOA02000010">
    <property type="protein sequence ID" value="TDH70250.1"/>
    <property type="molecule type" value="Genomic_DNA"/>
</dbReference>
<keyword evidence="1" id="KW-0732">Signal</keyword>
<protein>
    <recommendedName>
        <fullName evidence="4">RxLR effector protein</fullName>
    </recommendedName>
</protein>
<dbReference type="GeneID" id="94343975"/>
<dbReference type="Proteomes" id="UP000294530">
    <property type="component" value="Unassembled WGS sequence"/>
</dbReference>
<dbReference type="AlphaFoldDB" id="A0A976FNR4"/>
<feature type="chain" id="PRO_5038044027" description="RxLR effector protein" evidence="1">
    <location>
        <begin position="23"/>
        <end position="336"/>
    </location>
</feature>
<evidence type="ECO:0000256" key="1">
    <source>
        <dbReference type="SAM" id="SignalP"/>
    </source>
</evidence>
<evidence type="ECO:0008006" key="4">
    <source>
        <dbReference type="Google" id="ProtNLM"/>
    </source>
</evidence>
<name>A0A976FNR4_BRELC</name>
<evidence type="ECO:0000313" key="3">
    <source>
        <dbReference type="Proteomes" id="UP000294530"/>
    </source>
</evidence>
<sequence length="336" mass="39343">MDLFRMLLIAVISLFAIACALSRFEMRLDNVHFTPTNLDQFHHGRFLRSFVPAISPESNLDNYADEKRLLSQPRLRDAAKTALSSLKKKIFSWIKLFLSWLSAKVDEYIPMGIKTTYWLDNNKNPGYVEAAMGLDTVPLGEREKHPLTPVFEKYTKAYEKKFVMRVIRENISTYSFWRWLKLDQIVNTTDDMPEAELIAALQKIQETKGFKLYEKYALEYDKLKSMSDCFDKKATRLEKFARALIWATSYQRRSNVRTFLNLRAFQGENNELYQFFKRMKRARLEESASVEYNVKISKNRANVGEMVHVVVTLCSHDDFTTKEACISNETKQQNKK</sequence>
<comment type="caution">
    <text evidence="2">The sequence shown here is derived from an EMBL/GenBank/DDBJ whole genome shotgun (WGS) entry which is preliminary data.</text>
</comment>
<dbReference type="PROSITE" id="PS51257">
    <property type="entry name" value="PROKAR_LIPOPROTEIN"/>
    <property type="match status" value="1"/>
</dbReference>
<reference evidence="2 3" key="1">
    <citation type="journal article" date="2021" name="Genome Biol.">
        <title>AFLAP: assembly-free linkage analysis pipeline using k-mers from genome sequencing data.</title>
        <authorList>
            <person name="Fletcher K."/>
            <person name="Zhang L."/>
            <person name="Gil J."/>
            <person name="Han R."/>
            <person name="Cavanaugh K."/>
            <person name="Michelmore R."/>
        </authorList>
    </citation>
    <scope>NUCLEOTIDE SEQUENCE [LARGE SCALE GENOMIC DNA]</scope>
    <source>
        <strain evidence="2 3">SF5</strain>
    </source>
</reference>
<dbReference type="OrthoDB" id="89661at2759"/>
<organism evidence="2 3">
    <name type="scientific">Bremia lactucae</name>
    <name type="common">Lettuce downy mildew</name>
    <dbReference type="NCBI Taxonomy" id="4779"/>
    <lineage>
        <taxon>Eukaryota</taxon>
        <taxon>Sar</taxon>
        <taxon>Stramenopiles</taxon>
        <taxon>Oomycota</taxon>
        <taxon>Peronosporomycetes</taxon>
        <taxon>Peronosporales</taxon>
        <taxon>Peronosporaceae</taxon>
        <taxon>Bremia</taxon>
    </lineage>
</organism>
<proteinExistence type="predicted"/>
<evidence type="ECO:0000313" key="2">
    <source>
        <dbReference type="EMBL" id="TDH70250.1"/>
    </source>
</evidence>
<feature type="signal peptide" evidence="1">
    <location>
        <begin position="1"/>
        <end position="22"/>
    </location>
</feature>